<dbReference type="Proteomes" id="UP000694621">
    <property type="component" value="Unplaced"/>
</dbReference>
<evidence type="ECO:0000259" key="8">
    <source>
        <dbReference type="PROSITE" id="PS50071"/>
    </source>
</evidence>
<dbReference type="GO" id="GO:0000977">
    <property type="term" value="F:RNA polymerase II transcription regulatory region sequence-specific DNA binding"/>
    <property type="evidence" value="ECO:0007669"/>
    <property type="project" value="TreeGrafter"/>
</dbReference>
<evidence type="ECO:0000256" key="3">
    <source>
        <dbReference type="ARBA" id="ARBA00023155"/>
    </source>
</evidence>
<sequence length="258" mass="29201">MGFVRESLLLLRKLMMSQHSPAAISSPAELNGGRVFGGAGNCGKMLTVEVEVEGVDEKPFRDRPKHLSHSIEDILRRPAGLPGQKLSVYPQTPADREEPTSTQRTVCRSSHRRVRTTFTVSQLEELERVFQDTQYPDVNTRDLLATRTQLSEGKVQIWFQNRRAKWRRTEARGGNVGHLQPNKSKCVHLLTPPLFFTPVQNFALQEQPHPPLSLYPSILPYDSSSQKLHPYTELQQIQTPCLPWLPCLTPPPLHKATS</sequence>
<dbReference type="Pfam" id="PF00046">
    <property type="entry name" value="Homeodomain"/>
    <property type="match status" value="1"/>
</dbReference>
<organism evidence="10 11">
    <name type="scientific">Astyanax mexicanus</name>
    <name type="common">Blind cave fish</name>
    <name type="synonym">Astyanax fasciatus mexicanus</name>
    <dbReference type="NCBI Taxonomy" id="7994"/>
    <lineage>
        <taxon>Eukaryota</taxon>
        <taxon>Metazoa</taxon>
        <taxon>Chordata</taxon>
        <taxon>Craniata</taxon>
        <taxon>Vertebrata</taxon>
        <taxon>Euteleostomi</taxon>
        <taxon>Actinopterygii</taxon>
        <taxon>Neopterygii</taxon>
        <taxon>Teleostei</taxon>
        <taxon>Ostariophysi</taxon>
        <taxon>Characiformes</taxon>
        <taxon>Characoidei</taxon>
        <taxon>Acestrorhamphidae</taxon>
        <taxon>Acestrorhamphinae</taxon>
        <taxon>Astyanax</taxon>
    </lineage>
</organism>
<evidence type="ECO:0000256" key="2">
    <source>
        <dbReference type="ARBA" id="ARBA00023125"/>
    </source>
</evidence>
<evidence type="ECO:0000313" key="11">
    <source>
        <dbReference type="Proteomes" id="UP000694621"/>
    </source>
</evidence>
<dbReference type="PANTHER" id="PTHR24329">
    <property type="entry name" value="HOMEOBOX PROTEIN ARISTALESS"/>
    <property type="match status" value="1"/>
</dbReference>
<name>A0A8B9KKV6_ASTMX</name>
<keyword evidence="3 5" id="KW-0371">Homeobox</keyword>
<dbReference type="PANTHER" id="PTHR24329:SF340">
    <property type="entry name" value="ARISTALESS RELATED HOMEOBOX"/>
    <property type="match status" value="1"/>
</dbReference>
<evidence type="ECO:0000313" key="12">
    <source>
        <dbReference type="Proteomes" id="UP000752171"/>
    </source>
</evidence>
<comment type="subcellular location">
    <subcellularLocation>
        <location evidence="1 5 6">Nucleus</location>
    </subcellularLocation>
</comment>
<dbReference type="AlphaFoldDB" id="A0A8B9KKV6"/>
<dbReference type="Proteomes" id="UP000752171">
    <property type="component" value="Unassembled WGS sequence"/>
</dbReference>
<dbReference type="SMART" id="SM00389">
    <property type="entry name" value="HOX"/>
    <property type="match status" value="1"/>
</dbReference>
<gene>
    <name evidence="9" type="primary">ISX</name>
    <name evidence="9" type="ORF">AMEX_G26364</name>
</gene>
<dbReference type="Ensembl" id="ENSAMXT00005041551.1">
    <property type="protein sequence ID" value="ENSAMXP00005038121.1"/>
    <property type="gene ID" value="ENSAMXG00005018107.1"/>
</dbReference>
<feature type="region of interest" description="Disordered" evidence="7">
    <location>
        <begin position="81"/>
        <end position="109"/>
    </location>
</feature>
<evidence type="ECO:0000256" key="7">
    <source>
        <dbReference type="SAM" id="MobiDB-lite"/>
    </source>
</evidence>
<dbReference type="InterPro" id="IPR017970">
    <property type="entry name" value="Homeobox_CS"/>
</dbReference>
<evidence type="ECO:0000256" key="4">
    <source>
        <dbReference type="ARBA" id="ARBA00023242"/>
    </source>
</evidence>
<dbReference type="Gene3D" id="1.10.10.60">
    <property type="entry name" value="Homeodomain-like"/>
    <property type="match status" value="1"/>
</dbReference>
<dbReference type="CDD" id="cd00086">
    <property type="entry name" value="homeodomain"/>
    <property type="match status" value="1"/>
</dbReference>
<dbReference type="InterPro" id="IPR050649">
    <property type="entry name" value="Paired_Homeobox_TFs"/>
</dbReference>
<evidence type="ECO:0000256" key="1">
    <source>
        <dbReference type="ARBA" id="ARBA00004123"/>
    </source>
</evidence>
<evidence type="ECO:0000256" key="5">
    <source>
        <dbReference type="PROSITE-ProRule" id="PRU00108"/>
    </source>
</evidence>
<keyword evidence="2 5" id="KW-0238">DNA-binding</keyword>
<feature type="DNA-binding region" description="Homeobox" evidence="5">
    <location>
        <begin position="111"/>
        <end position="170"/>
    </location>
</feature>
<dbReference type="PROSITE" id="PS50071">
    <property type="entry name" value="HOMEOBOX_2"/>
    <property type="match status" value="1"/>
</dbReference>
<dbReference type="GO" id="GO:0005634">
    <property type="term" value="C:nucleus"/>
    <property type="evidence" value="ECO:0007669"/>
    <property type="project" value="UniProtKB-SubCell"/>
</dbReference>
<dbReference type="EMBL" id="JAICCE010000024">
    <property type="protein sequence ID" value="KAG9260136.1"/>
    <property type="molecule type" value="Genomic_DNA"/>
</dbReference>
<dbReference type="InterPro" id="IPR001356">
    <property type="entry name" value="HD"/>
</dbReference>
<evidence type="ECO:0000256" key="6">
    <source>
        <dbReference type="RuleBase" id="RU000682"/>
    </source>
</evidence>
<protein>
    <submittedName>
        <fullName evidence="10">Intestine specific homeobox</fullName>
    </submittedName>
    <submittedName>
        <fullName evidence="9">Intestine-specific homeobox-like</fullName>
    </submittedName>
</protein>
<evidence type="ECO:0000313" key="9">
    <source>
        <dbReference type="EMBL" id="KAG9260136.1"/>
    </source>
</evidence>
<reference evidence="10" key="2">
    <citation type="submission" date="2025-05" db="UniProtKB">
        <authorList>
            <consortium name="Ensembl"/>
        </authorList>
    </citation>
    <scope>IDENTIFICATION</scope>
</reference>
<accession>A0A8B9KKV6</accession>
<dbReference type="InterPro" id="IPR009057">
    <property type="entry name" value="Homeodomain-like_sf"/>
</dbReference>
<dbReference type="PROSITE" id="PS00027">
    <property type="entry name" value="HOMEOBOX_1"/>
    <property type="match status" value="1"/>
</dbReference>
<proteinExistence type="predicted"/>
<dbReference type="GO" id="GO:0000981">
    <property type="term" value="F:DNA-binding transcription factor activity, RNA polymerase II-specific"/>
    <property type="evidence" value="ECO:0007669"/>
    <property type="project" value="InterPro"/>
</dbReference>
<dbReference type="FunFam" id="1.10.10.60:FF:000679">
    <property type="entry name" value="Homeobox protein aristaless"/>
    <property type="match status" value="1"/>
</dbReference>
<reference evidence="9 12" key="1">
    <citation type="submission" date="2021-07" db="EMBL/GenBank/DDBJ databases">
        <authorList>
            <person name="Imarazene B."/>
            <person name="Zahm M."/>
            <person name="Klopp C."/>
            <person name="Cabau C."/>
            <person name="Beille S."/>
            <person name="Jouanno E."/>
            <person name="Castinel A."/>
            <person name="Lluch J."/>
            <person name="Gil L."/>
            <person name="Kuchtly C."/>
            <person name="Lopez Roques C."/>
            <person name="Donnadieu C."/>
            <person name="Parrinello H."/>
            <person name="Journot L."/>
            <person name="Du K."/>
            <person name="Schartl M."/>
            <person name="Retaux S."/>
            <person name="Guiguen Y."/>
        </authorList>
    </citation>
    <scope>NUCLEOTIDE SEQUENCE [LARGE SCALE GENOMIC DNA]</scope>
    <source>
        <strain evidence="9">Pach_M1</strain>
        <tissue evidence="9">Testis</tissue>
    </source>
</reference>
<evidence type="ECO:0000313" key="10">
    <source>
        <dbReference type="Ensembl" id="ENSAMXP00005038121.1"/>
    </source>
</evidence>
<keyword evidence="4 5" id="KW-0539">Nucleus</keyword>
<feature type="domain" description="Homeobox" evidence="8">
    <location>
        <begin position="109"/>
        <end position="169"/>
    </location>
</feature>
<dbReference type="SUPFAM" id="SSF46689">
    <property type="entry name" value="Homeodomain-like"/>
    <property type="match status" value="1"/>
</dbReference>